<feature type="compositionally biased region" description="Basic and acidic residues" evidence="2">
    <location>
        <begin position="608"/>
        <end position="619"/>
    </location>
</feature>
<dbReference type="OrthoDB" id="10252032at2759"/>
<evidence type="ECO:0000256" key="2">
    <source>
        <dbReference type="SAM" id="MobiDB-lite"/>
    </source>
</evidence>
<dbReference type="GO" id="GO:0005730">
    <property type="term" value="C:nucleolus"/>
    <property type="evidence" value="ECO:0007669"/>
    <property type="project" value="TreeGrafter"/>
</dbReference>
<dbReference type="Pfam" id="PF12936">
    <property type="entry name" value="Kri1_C"/>
    <property type="match status" value="1"/>
</dbReference>
<feature type="region of interest" description="Disordered" evidence="2">
    <location>
        <begin position="1"/>
        <end position="62"/>
    </location>
</feature>
<dbReference type="STRING" id="42249.A0A317SSR5"/>
<dbReference type="EMBL" id="PYWC01000030">
    <property type="protein sequence ID" value="PWW76800.1"/>
    <property type="molecule type" value="Genomic_DNA"/>
</dbReference>
<dbReference type="Pfam" id="PF05178">
    <property type="entry name" value="Kri1"/>
    <property type="match status" value="1"/>
</dbReference>
<dbReference type="PANTHER" id="PTHR14490">
    <property type="entry name" value="ZINC FINGER, ZZ TYPE"/>
    <property type="match status" value="1"/>
</dbReference>
<evidence type="ECO:0000259" key="3">
    <source>
        <dbReference type="Pfam" id="PF12936"/>
    </source>
</evidence>
<feature type="region of interest" description="Disordered" evidence="2">
    <location>
        <begin position="596"/>
        <end position="630"/>
    </location>
</feature>
<evidence type="ECO:0000313" key="4">
    <source>
        <dbReference type="EMBL" id="PWW76800.1"/>
    </source>
</evidence>
<dbReference type="PANTHER" id="PTHR14490:SF5">
    <property type="entry name" value="PROTEIN KRI1 HOMOLOG"/>
    <property type="match status" value="1"/>
</dbReference>
<feature type="domain" description="Kri1-like C-terminal" evidence="3">
    <location>
        <begin position="496"/>
        <end position="584"/>
    </location>
</feature>
<organism evidence="4 5">
    <name type="scientific">Tuber magnatum</name>
    <name type="common">white Piedmont truffle</name>
    <dbReference type="NCBI Taxonomy" id="42249"/>
    <lineage>
        <taxon>Eukaryota</taxon>
        <taxon>Fungi</taxon>
        <taxon>Dikarya</taxon>
        <taxon>Ascomycota</taxon>
        <taxon>Pezizomycotina</taxon>
        <taxon>Pezizomycetes</taxon>
        <taxon>Pezizales</taxon>
        <taxon>Tuberaceae</taxon>
        <taxon>Tuber</taxon>
    </lineage>
</organism>
<feature type="compositionally biased region" description="Basic and acidic residues" evidence="2">
    <location>
        <begin position="442"/>
        <end position="500"/>
    </location>
</feature>
<gene>
    <name evidence="4" type="ORF">C7212DRAFT_295348</name>
</gene>
<comment type="caution">
    <text evidence="4">The sequence shown here is derived from an EMBL/GenBank/DDBJ whole genome shotgun (WGS) entry which is preliminary data.</text>
</comment>
<dbReference type="GO" id="GO:0000447">
    <property type="term" value="P:endonucleolytic cleavage in ITS1 to separate SSU-rRNA from 5.8S rRNA and LSU-rRNA from tricistronic rRNA transcript (SSU-rRNA, 5.8S rRNA, LSU-rRNA)"/>
    <property type="evidence" value="ECO:0007669"/>
    <property type="project" value="TreeGrafter"/>
</dbReference>
<comment type="similarity">
    <text evidence="1">Belongs to the KRI1 family.</text>
</comment>
<accession>A0A317SSR5</accession>
<keyword evidence="5" id="KW-1185">Reference proteome</keyword>
<feature type="compositionally biased region" description="Basic residues" evidence="2">
    <location>
        <begin position="620"/>
        <end position="630"/>
    </location>
</feature>
<dbReference type="GO" id="GO:0030686">
    <property type="term" value="C:90S preribosome"/>
    <property type="evidence" value="ECO:0007669"/>
    <property type="project" value="TreeGrafter"/>
</dbReference>
<feature type="region of interest" description="Disordered" evidence="2">
    <location>
        <begin position="432"/>
        <end position="500"/>
    </location>
</feature>
<feature type="compositionally biased region" description="Polar residues" evidence="2">
    <location>
        <begin position="11"/>
        <end position="25"/>
    </location>
</feature>
<feature type="compositionally biased region" description="Basic and acidic residues" evidence="2">
    <location>
        <begin position="45"/>
        <end position="62"/>
    </location>
</feature>
<reference evidence="4 5" key="1">
    <citation type="submission" date="2018-03" db="EMBL/GenBank/DDBJ databases">
        <title>Genomes of Pezizomycetes fungi and the evolution of truffles.</title>
        <authorList>
            <person name="Murat C."/>
            <person name="Payen T."/>
            <person name="Noel B."/>
            <person name="Kuo A."/>
            <person name="Martin F.M."/>
        </authorList>
    </citation>
    <scope>NUCLEOTIDE SEQUENCE [LARGE SCALE GENOMIC DNA]</scope>
    <source>
        <strain evidence="4">091103-1</strain>
    </source>
</reference>
<dbReference type="AlphaFoldDB" id="A0A317SSR5"/>
<sequence>MPPSKKDKSGPSYQLLSEDPTSSEYQYKPKLILCDSEDSDSGDTQEYHSATERPDGEDGPELRINKEYARRFEHNKKREELHRLLEKYGKQGLEEEEEEEEEEEDDTAVLATERLDQEIAATIKAIQNKDPKIYDGKTTFFSTVEGEEGGGGNGGIEDVKEKPMFLKDYHRKNLLSKNIGDEDAPMTYLQEQEDLKRTVVLEMHQAAENEPGSDADDAGAGFLVRKIQPETPEHIVDIPDPATADPKNPEEYLTRFFQSRAWTKPVEFTPLQDDDSEEEDRIEEFEKAYNFRFEDPDANTRGKLVTYGRDAISANTVRREETSGRKKAREKKREKQRAEKELREKEKGRLRKLKTDKLMEKFKMIQEAAGLDDDGADDGADDGVETEVLNNLLEGDWSDEQWGEWMAKKFGNSYYAADVGKIKKPTFDDEIDIGDIVSDPEGDVKLDLENEEAESRTSEGGDEFNKDSQTTKKSKDEKFLQKEERSKKQKERDLKRKLEQHVEENYSFEDQIPSKSLKTTFRYRETTPESYGLTSLDILAAEDADLNSFVGLKKLATFREPKKKKRDKKRYGKKKRLREWRKETFGDEEGVKMLADWKPTGITGRGESGVDIREGEGGERKKRRRKGNKS</sequence>
<name>A0A317SSR5_9PEZI</name>
<evidence type="ECO:0000313" key="5">
    <source>
        <dbReference type="Proteomes" id="UP000246991"/>
    </source>
</evidence>
<feature type="compositionally biased region" description="Acidic residues" evidence="2">
    <location>
        <begin position="94"/>
        <end position="107"/>
    </location>
</feature>
<dbReference type="InterPro" id="IPR024626">
    <property type="entry name" value="Kri1-like_C"/>
</dbReference>
<evidence type="ECO:0000256" key="1">
    <source>
        <dbReference type="ARBA" id="ARBA00007473"/>
    </source>
</evidence>
<feature type="region of interest" description="Disordered" evidence="2">
    <location>
        <begin position="88"/>
        <end position="108"/>
    </location>
</feature>
<protein>
    <submittedName>
        <fullName evidence="4">Krr1-domain-containing protein</fullName>
    </submittedName>
</protein>
<dbReference type="InterPro" id="IPR018034">
    <property type="entry name" value="Kri1"/>
</dbReference>
<feature type="region of interest" description="Disordered" evidence="2">
    <location>
        <begin position="316"/>
        <end position="346"/>
    </location>
</feature>
<feature type="compositionally biased region" description="Acidic residues" evidence="2">
    <location>
        <begin position="432"/>
        <end position="441"/>
    </location>
</feature>
<proteinExistence type="inferred from homology"/>
<feature type="compositionally biased region" description="Basic and acidic residues" evidence="2">
    <location>
        <begin position="331"/>
        <end position="346"/>
    </location>
</feature>
<dbReference type="Proteomes" id="UP000246991">
    <property type="component" value="Unassembled WGS sequence"/>
</dbReference>